<accession>A0A6J5VBH9</accession>
<dbReference type="EMBL" id="CAEKDK010000007">
    <property type="protein sequence ID" value="CAB4286356.1"/>
    <property type="molecule type" value="Genomic_DNA"/>
</dbReference>
<sequence length="97" mass="11137">MIDGVVQNLRAQLGGPVGENLQPTQSTQDSEPTMTKSFMQEFDFMLMSRMSSGVWDFHNLKPLFEGERVWEYHARGFLHKFAMVAMNLKRSNGILKL</sequence>
<name>A0A6J5VBH9_PRUAR</name>
<evidence type="ECO:0000256" key="1">
    <source>
        <dbReference type="SAM" id="MobiDB-lite"/>
    </source>
</evidence>
<reference evidence="2 3" key="1">
    <citation type="submission" date="2020-05" db="EMBL/GenBank/DDBJ databases">
        <authorList>
            <person name="Campoy J."/>
            <person name="Schneeberger K."/>
            <person name="Spophaly S."/>
        </authorList>
    </citation>
    <scope>NUCLEOTIDE SEQUENCE [LARGE SCALE GENOMIC DNA]</scope>
    <source>
        <strain evidence="2">PruArmRojPasFocal</strain>
    </source>
</reference>
<proteinExistence type="predicted"/>
<feature type="compositionally biased region" description="Polar residues" evidence="1">
    <location>
        <begin position="21"/>
        <end position="33"/>
    </location>
</feature>
<evidence type="ECO:0000313" key="3">
    <source>
        <dbReference type="Proteomes" id="UP000507222"/>
    </source>
</evidence>
<gene>
    <name evidence="2" type="ORF">CURHAP_LOCUS43510</name>
</gene>
<organism evidence="2 3">
    <name type="scientific">Prunus armeniaca</name>
    <name type="common">Apricot</name>
    <name type="synonym">Armeniaca vulgaris</name>
    <dbReference type="NCBI Taxonomy" id="36596"/>
    <lineage>
        <taxon>Eukaryota</taxon>
        <taxon>Viridiplantae</taxon>
        <taxon>Streptophyta</taxon>
        <taxon>Embryophyta</taxon>
        <taxon>Tracheophyta</taxon>
        <taxon>Spermatophyta</taxon>
        <taxon>Magnoliopsida</taxon>
        <taxon>eudicotyledons</taxon>
        <taxon>Gunneridae</taxon>
        <taxon>Pentapetalae</taxon>
        <taxon>rosids</taxon>
        <taxon>fabids</taxon>
        <taxon>Rosales</taxon>
        <taxon>Rosaceae</taxon>
        <taxon>Amygdaloideae</taxon>
        <taxon>Amygdaleae</taxon>
        <taxon>Prunus</taxon>
    </lineage>
</organism>
<evidence type="ECO:0000313" key="2">
    <source>
        <dbReference type="EMBL" id="CAB4286356.1"/>
    </source>
</evidence>
<dbReference type="AlphaFoldDB" id="A0A6J5VBH9"/>
<feature type="region of interest" description="Disordered" evidence="1">
    <location>
        <begin position="13"/>
        <end position="33"/>
    </location>
</feature>
<protein>
    <submittedName>
        <fullName evidence="2">Uncharacterized protein</fullName>
    </submittedName>
</protein>
<dbReference type="Proteomes" id="UP000507222">
    <property type="component" value="Unassembled WGS sequence"/>
</dbReference>